<evidence type="ECO:0000313" key="3">
    <source>
        <dbReference type="Proteomes" id="UP001335648"/>
    </source>
</evidence>
<gene>
    <name evidence="2" type="ORF">CesoFtcFv8_024720</name>
</gene>
<proteinExistence type="predicted"/>
<protein>
    <submittedName>
        <fullName evidence="2">Uncharacterized protein</fullName>
    </submittedName>
</protein>
<feature type="compositionally biased region" description="Basic and acidic residues" evidence="1">
    <location>
        <begin position="529"/>
        <end position="544"/>
    </location>
</feature>
<keyword evidence="3" id="KW-1185">Reference proteome</keyword>
<reference evidence="2 3" key="1">
    <citation type="journal article" date="2023" name="Mol. Biol. Evol.">
        <title>Genomics of Secondarily Temperate Adaptation in the Only Non-Antarctic Icefish.</title>
        <authorList>
            <person name="Rivera-Colon A.G."/>
            <person name="Rayamajhi N."/>
            <person name="Minhas B.F."/>
            <person name="Madrigal G."/>
            <person name="Bilyk K.T."/>
            <person name="Yoon V."/>
            <person name="Hune M."/>
            <person name="Gregory S."/>
            <person name="Cheng C.H.C."/>
            <person name="Catchen J.M."/>
        </authorList>
    </citation>
    <scope>NUCLEOTIDE SEQUENCE [LARGE SCALE GENOMIC DNA]</scope>
    <source>
        <strain evidence="2">JC2023a</strain>
    </source>
</reference>
<dbReference type="EMBL" id="JAULUE010002065">
    <property type="protein sequence ID" value="KAK5879416.1"/>
    <property type="molecule type" value="Genomic_DNA"/>
</dbReference>
<feature type="region of interest" description="Disordered" evidence="1">
    <location>
        <begin position="523"/>
        <end position="544"/>
    </location>
</feature>
<feature type="compositionally biased region" description="Polar residues" evidence="1">
    <location>
        <begin position="752"/>
        <end position="776"/>
    </location>
</feature>
<evidence type="ECO:0000256" key="1">
    <source>
        <dbReference type="SAM" id="MobiDB-lite"/>
    </source>
</evidence>
<name>A0AAN8B6C6_9TELE</name>
<feature type="region of interest" description="Disordered" evidence="1">
    <location>
        <begin position="903"/>
        <end position="923"/>
    </location>
</feature>
<feature type="region of interest" description="Disordered" evidence="1">
    <location>
        <begin position="751"/>
        <end position="787"/>
    </location>
</feature>
<feature type="compositionally biased region" description="Basic and acidic residues" evidence="1">
    <location>
        <begin position="321"/>
        <end position="331"/>
    </location>
</feature>
<dbReference type="Proteomes" id="UP001335648">
    <property type="component" value="Unassembled WGS sequence"/>
</dbReference>
<comment type="caution">
    <text evidence="2">The sequence shown here is derived from an EMBL/GenBank/DDBJ whole genome shotgun (WGS) entry which is preliminary data.</text>
</comment>
<evidence type="ECO:0000313" key="2">
    <source>
        <dbReference type="EMBL" id="KAK5879416.1"/>
    </source>
</evidence>
<sequence length="974" mass="112535">MVLAETIYRSRAACHSHRSQRSSNIRTFEGSLKMSNERNPEVAGCDASIMMNVWEIREREYDQKLQIEQVRKEKSALSTINQDWANRLAAKMGTHKRVERKPKPDEDLPGQKTVWKRKQPQPPPAPPPRGVGSGPAGQSRGFSSPAFHSKDKKGQDKHFKRLQLLMSITQNQPSAMVWGKSWKYNKSLPALEEGAISNWGECWMFATQQPYSEAGKPWLNGPNLMDPHSLHLWMKPDYRMVESQELDLSLPTEEWQMSWRKADKNKKDGNEENVGKSGFFTHLLQTQHNNEALCSSEWSDSWLSTKPASQQDDSTVLNDGQMKESVEKQGKDTGMNSKWEECWRLANHYGCRSKLPQAEKSHNPEWANSWRAAMVNNFHTSADPSVSDHSQQRESHLFEAMLVSPEQKNRDVYLNEFEALSEWITSWQVTKNNSKPSEEIEKVLNITHSRMETSKAQKVENNRKVQDFLSENPRYENLKNDVIYCPKRECSQTKLRHLKHMENFLSASEWRESWKTLKHRMRMERRRMRPDPSRPFRAAEKGGERMPSASEWKYSWKLTSQPMRQEPEAWQQGWSITPQFRVDRALEQNHFAPVELPKNGPTSERSWEESWRFLRRQCQSEPGQGRAQTCQAGSSVATNQPGYSLAQRRVSISSSDWQAAWMVSETQFHHDRPSLTQWREAWRCSDSHTDHSTSEVLREDQVNVAMEIQTLRENISLQRANAKCSQSFDKQMFRERYPEKEWDASWKAGSLLNHQPTHHGSSGTPEKSTSCTTPQHDNTENGHGTKWGRSFRIANPMPPMEKPWVESYANPCQYTVMWSRGKHLKNNVSTILSSNPATFKLWGNSHQFLPGAHPNAKNTTMSKASVDLRVIIRIQTKNRKHLYSTIEKEELSAKKLAGCHLLGKTQPRPKKGPVKTAKKDDNTPDTFFEEWEESWRFSVQPSGLRKPVKSLSGWNESWKFLIPPHQPMNGPKAK</sequence>
<feature type="compositionally biased region" description="Polar residues" evidence="1">
    <location>
        <begin position="304"/>
        <end position="318"/>
    </location>
</feature>
<feature type="compositionally biased region" description="Pro residues" evidence="1">
    <location>
        <begin position="120"/>
        <end position="129"/>
    </location>
</feature>
<dbReference type="AlphaFoldDB" id="A0AAN8B6C6"/>
<feature type="region of interest" description="Disordered" evidence="1">
    <location>
        <begin position="91"/>
        <end position="155"/>
    </location>
</feature>
<feature type="region of interest" description="Disordered" evidence="1">
    <location>
        <begin position="304"/>
        <end position="333"/>
    </location>
</feature>
<accession>A0AAN8B6C6</accession>
<organism evidence="2 3">
    <name type="scientific">Champsocephalus esox</name>
    <name type="common">pike icefish</name>
    <dbReference type="NCBI Taxonomy" id="159716"/>
    <lineage>
        <taxon>Eukaryota</taxon>
        <taxon>Metazoa</taxon>
        <taxon>Chordata</taxon>
        <taxon>Craniata</taxon>
        <taxon>Vertebrata</taxon>
        <taxon>Euteleostomi</taxon>
        <taxon>Actinopterygii</taxon>
        <taxon>Neopterygii</taxon>
        <taxon>Teleostei</taxon>
        <taxon>Neoteleostei</taxon>
        <taxon>Acanthomorphata</taxon>
        <taxon>Eupercaria</taxon>
        <taxon>Perciformes</taxon>
        <taxon>Notothenioidei</taxon>
        <taxon>Channichthyidae</taxon>
        <taxon>Champsocephalus</taxon>
    </lineage>
</organism>